<proteinExistence type="predicted"/>
<reference evidence="1" key="1">
    <citation type="submission" date="2016-02" db="EMBL/GenBank/DDBJ databases">
        <title>WGS assembly of Manihot esculenta.</title>
        <authorList>
            <person name="Bredeson J.V."/>
            <person name="Prochnik S.E."/>
            <person name="Lyons J.B."/>
            <person name="Schmutz J."/>
            <person name="Grimwood J."/>
            <person name="Vrebalov J."/>
            <person name="Bart R.S."/>
            <person name="Amuge T."/>
            <person name="Ferguson M.E."/>
            <person name="Green R."/>
            <person name="Putnam N."/>
            <person name="Stites J."/>
            <person name="Rounsley S."/>
            <person name="Rokhsar D.S."/>
        </authorList>
    </citation>
    <scope>NUCLEOTIDE SEQUENCE [LARGE SCALE GENOMIC DNA]</scope>
    <source>
        <tissue evidence="1">Leaf</tissue>
    </source>
</reference>
<accession>A0A2C9VC93</accession>
<dbReference type="EMBL" id="CM004394">
    <property type="protein sequence ID" value="OAY42656.1"/>
    <property type="molecule type" value="Genomic_DNA"/>
</dbReference>
<evidence type="ECO:0000313" key="1">
    <source>
        <dbReference type="EMBL" id="OAY42656.1"/>
    </source>
</evidence>
<name>A0A2C9VC93_MANES</name>
<dbReference type="AlphaFoldDB" id="A0A2C9VC93"/>
<sequence>MKFGSIAPQALVPTFHLKNSVRLEKMHKENSLKHK</sequence>
<protein>
    <submittedName>
        <fullName evidence="1">Uncharacterized protein</fullName>
    </submittedName>
</protein>
<organism evidence="1">
    <name type="scientific">Manihot esculenta</name>
    <name type="common">Cassava</name>
    <name type="synonym">Jatropha manihot</name>
    <dbReference type="NCBI Taxonomy" id="3983"/>
    <lineage>
        <taxon>Eukaryota</taxon>
        <taxon>Viridiplantae</taxon>
        <taxon>Streptophyta</taxon>
        <taxon>Embryophyta</taxon>
        <taxon>Tracheophyta</taxon>
        <taxon>Spermatophyta</taxon>
        <taxon>Magnoliopsida</taxon>
        <taxon>eudicotyledons</taxon>
        <taxon>Gunneridae</taxon>
        <taxon>Pentapetalae</taxon>
        <taxon>rosids</taxon>
        <taxon>fabids</taxon>
        <taxon>Malpighiales</taxon>
        <taxon>Euphorbiaceae</taxon>
        <taxon>Crotonoideae</taxon>
        <taxon>Manihoteae</taxon>
        <taxon>Manihot</taxon>
    </lineage>
</organism>
<gene>
    <name evidence="1" type="ORF">MANES_08G005500</name>
</gene>